<gene>
    <name evidence="1" type="ORF">E1B28_003128</name>
</gene>
<sequence>MSKESLPLKVRADIRDLWDSPNSSLHESIVNLEKTLGHRIAAEAEWLVLWSSLQARFPDKSTFVPTVTRYAITWYERLLVRLEDDNHAAWIEELLNVLVECKRLSVLKVEPCQSDKNTTPYMTWDANFGSFCLGIPTSDPSPSFRLAAILDGYFDNLFSGEARRSAAEDDDWADVAVVEEKPLPPPSKAPAAHPAPTEERLPNVDTLARPNELFKAITHIMVIKSHREDPFRNFLTVECSHQQSLELMSAYLTKWAKTNASDSLRRPVFKIELFESDFSPGILDILRIEPNMTYKKDINPTIVLAFVEGVLGYGMVHADTTSGSTWMYRSTTLFK</sequence>
<dbReference type="AlphaFoldDB" id="A0A9P7RL83"/>
<dbReference type="EMBL" id="CM032191">
    <property type="protein sequence ID" value="KAG7085572.1"/>
    <property type="molecule type" value="Genomic_DNA"/>
</dbReference>
<evidence type="ECO:0000313" key="1">
    <source>
        <dbReference type="EMBL" id="KAG7085572.1"/>
    </source>
</evidence>
<reference evidence="1" key="1">
    <citation type="journal article" date="2021" name="Genome Biol. Evol.">
        <title>The assembled and annotated genome of the fairy-ring fungus Marasmius oreades.</title>
        <authorList>
            <person name="Hiltunen M."/>
            <person name="Ament-Velasquez S.L."/>
            <person name="Johannesson H."/>
        </authorList>
    </citation>
    <scope>NUCLEOTIDE SEQUENCE</scope>
    <source>
        <strain evidence="1">03SP1</strain>
    </source>
</reference>
<dbReference type="OrthoDB" id="4926491at2759"/>
<keyword evidence="2" id="KW-1185">Reference proteome</keyword>
<organism evidence="1 2">
    <name type="scientific">Marasmius oreades</name>
    <name type="common">fairy-ring Marasmius</name>
    <dbReference type="NCBI Taxonomy" id="181124"/>
    <lineage>
        <taxon>Eukaryota</taxon>
        <taxon>Fungi</taxon>
        <taxon>Dikarya</taxon>
        <taxon>Basidiomycota</taxon>
        <taxon>Agaricomycotina</taxon>
        <taxon>Agaricomycetes</taxon>
        <taxon>Agaricomycetidae</taxon>
        <taxon>Agaricales</taxon>
        <taxon>Marasmiineae</taxon>
        <taxon>Marasmiaceae</taxon>
        <taxon>Marasmius</taxon>
    </lineage>
</organism>
<proteinExistence type="predicted"/>
<dbReference type="GeneID" id="66072204"/>
<protein>
    <submittedName>
        <fullName evidence="1">Uncharacterized protein</fullName>
    </submittedName>
</protein>
<accession>A0A9P7RL83</accession>
<evidence type="ECO:0000313" key="2">
    <source>
        <dbReference type="Proteomes" id="UP001049176"/>
    </source>
</evidence>
<dbReference type="KEGG" id="more:E1B28_003128"/>
<name>A0A9P7RL83_9AGAR</name>
<dbReference type="RefSeq" id="XP_043002043.1">
    <property type="nucleotide sequence ID" value="XM_043160087.1"/>
</dbReference>
<dbReference type="Proteomes" id="UP001049176">
    <property type="component" value="Chromosome 11"/>
</dbReference>
<comment type="caution">
    <text evidence="1">The sequence shown here is derived from an EMBL/GenBank/DDBJ whole genome shotgun (WGS) entry which is preliminary data.</text>
</comment>